<dbReference type="InParanoid" id="A0A1Z5JH94"/>
<dbReference type="EMBL" id="BDSP01000061">
    <property type="protein sequence ID" value="GAX13364.1"/>
    <property type="molecule type" value="Genomic_DNA"/>
</dbReference>
<accession>A0A1Z5JH94</accession>
<dbReference type="AlphaFoldDB" id="A0A1Z5JH94"/>
<sequence length="118" mass="13339">MSSPFPDPTTPDFARRTTPRSRRRESSSLQGFFPENAPLMPSMQTQSSLTTKSEVKRDESIGHLTRRLHREKRRLLLQAAEKPGNETERLREMLLRLSINSSNASGFSTSGSSIESFN</sequence>
<evidence type="ECO:0000256" key="1">
    <source>
        <dbReference type="SAM" id="MobiDB-lite"/>
    </source>
</evidence>
<name>A0A1Z5JH94_FISSO</name>
<protein>
    <submittedName>
        <fullName evidence="2">Uncharacterized protein</fullName>
    </submittedName>
</protein>
<feature type="region of interest" description="Disordered" evidence="1">
    <location>
        <begin position="1"/>
        <end position="60"/>
    </location>
</feature>
<gene>
    <name evidence="2" type="ORF">FisN_17Hu308</name>
</gene>
<dbReference type="Proteomes" id="UP000198406">
    <property type="component" value="Unassembled WGS sequence"/>
</dbReference>
<comment type="caution">
    <text evidence="2">The sequence shown here is derived from an EMBL/GenBank/DDBJ whole genome shotgun (WGS) entry which is preliminary data.</text>
</comment>
<evidence type="ECO:0000313" key="3">
    <source>
        <dbReference type="Proteomes" id="UP000198406"/>
    </source>
</evidence>
<keyword evidence="3" id="KW-1185">Reference proteome</keyword>
<proteinExistence type="predicted"/>
<feature type="compositionally biased region" description="Polar residues" evidence="1">
    <location>
        <begin position="42"/>
        <end position="52"/>
    </location>
</feature>
<reference evidence="2 3" key="1">
    <citation type="journal article" date="2015" name="Plant Cell">
        <title>Oil accumulation by the oleaginous diatom Fistulifera solaris as revealed by the genome and transcriptome.</title>
        <authorList>
            <person name="Tanaka T."/>
            <person name="Maeda Y."/>
            <person name="Veluchamy A."/>
            <person name="Tanaka M."/>
            <person name="Abida H."/>
            <person name="Marechal E."/>
            <person name="Bowler C."/>
            <person name="Muto M."/>
            <person name="Sunaga Y."/>
            <person name="Tanaka M."/>
            <person name="Yoshino T."/>
            <person name="Taniguchi T."/>
            <person name="Fukuda Y."/>
            <person name="Nemoto M."/>
            <person name="Matsumoto M."/>
            <person name="Wong P.S."/>
            <person name="Aburatani S."/>
            <person name="Fujibuchi W."/>
        </authorList>
    </citation>
    <scope>NUCLEOTIDE SEQUENCE [LARGE SCALE GENOMIC DNA]</scope>
    <source>
        <strain evidence="2 3">JPCC DA0580</strain>
    </source>
</reference>
<organism evidence="2 3">
    <name type="scientific">Fistulifera solaris</name>
    <name type="common">Oleaginous diatom</name>
    <dbReference type="NCBI Taxonomy" id="1519565"/>
    <lineage>
        <taxon>Eukaryota</taxon>
        <taxon>Sar</taxon>
        <taxon>Stramenopiles</taxon>
        <taxon>Ochrophyta</taxon>
        <taxon>Bacillariophyta</taxon>
        <taxon>Bacillariophyceae</taxon>
        <taxon>Bacillariophycidae</taxon>
        <taxon>Naviculales</taxon>
        <taxon>Naviculaceae</taxon>
        <taxon>Fistulifera</taxon>
    </lineage>
</organism>
<evidence type="ECO:0000313" key="2">
    <source>
        <dbReference type="EMBL" id="GAX13364.1"/>
    </source>
</evidence>